<evidence type="ECO:0000313" key="2">
    <source>
        <dbReference type="EMBL" id="CAF90674.1"/>
    </source>
</evidence>
<dbReference type="InterPro" id="IPR050540">
    <property type="entry name" value="F-actin_Monoox_Mical"/>
</dbReference>
<reference evidence="2" key="1">
    <citation type="journal article" date="2004" name="Nature">
        <title>Genome duplication in the teleost fish Tetraodon nigroviridis reveals the early vertebrate proto-karyotype.</title>
        <authorList>
            <person name="Jaillon O."/>
            <person name="Aury J.-M."/>
            <person name="Brunet F."/>
            <person name="Petit J.-L."/>
            <person name="Stange-Thomann N."/>
            <person name="Mauceli E."/>
            <person name="Bouneau L."/>
            <person name="Fischer C."/>
            <person name="Ozouf-Costaz C."/>
            <person name="Bernot A."/>
            <person name="Nicaud S."/>
            <person name="Jaffe D."/>
            <person name="Fisher S."/>
            <person name="Lutfalla G."/>
            <person name="Dossat C."/>
            <person name="Segurens B."/>
            <person name="Dasilva C."/>
            <person name="Salanoubat M."/>
            <person name="Levy M."/>
            <person name="Boudet N."/>
            <person name="Castellano S."/>
            <person name="Anthouard V."/>
            <person name="Jubin C."/>
            <person name="Castelli V."/>
            <person name="Katinka M."/>
            <person name="Vacherie B."/>
            <person name="Biemont C."/>
            <person name="Skalli Z."/>
            <person name="Cattolico L."/>
            <person name="Poulain J."/>
            <person name="De Berardinis V."/>
            <person name="Cruaud C."/>
            <person name="Duprat S."/>
            <person name="Brottier P."/>
            <person name="Coutanceau J.-P."/>
            <person name="Gouzy J."/>
            <person name="Parra G."/>
            <person name="Lardier G."/>
            <person name="Chapple C."/>
            <person name="McKernan K.J."/>
            <person name="McEwan P."/>
            <person name="Bosak S."/>
            <person name="Kellis M."/>
            <person name="Volff J.-N."/>
            <person name="Guigo R."/>
            <person name="Zody M.C."/>
            <person name="Mesirov J."/>
            <person name="Lindblad-Toh K."/>
            <person name="Birren B."/>
            <person name="Nusbaum C."/>
            <person name="Kahn D."/>
            <person name="Robinson-Rechavi M."/>
            <person name="Laudet V."/>
            <person name="Schachter V."/>
            <person name="Quetier F."/>
            <person name="Saurin W."/>
            <person name="Scarpelli C."/>
            <person name="Wincker P."/>
            <person name="Lander E.S."/>
            <person name="Weissenbach J."/>
            <person name="Roest Crollius H."/>
        </authorList>
    </citation>
    <scope>NUCLEOTIDE SEQUENCE [LARGE SCALE GENOMIC DNA]</scope>
</reference>
<dbReference type="KEGG" id="tng:GSTEN00005051G001"/>
<feature type="domain" description="BMERB" evidence="1">
    <location>
        <begin position="1"/>
        <end position="224"/>
    </location>
</feature>
<feature type="non-terminal residue" evidence="2">
    <location>
        <position position="224"/>
    </location>
</feature>
<dbReference type="PANTHER" id="PTHR23167">
    <property type="entry name" value="CALPONIN HOMOLOGY DOMAIN-CONTAINING PROTEIN DDB_G0272472-RELATED"/>
    <property type="match status" value="1"/>
</dbReference>
<reference evidence="2" key="2">
    <citation type="submission" date="2004-02" db="EMBL/GenBank/DDBJ databases">
        <authorList>
            <consortium name="Genoscope"/>
            <consortium name="Whitehead Institute Centre for Genome Research"/>
        </authorList>
    </citation>
    <scope>NUCLEOTIDE SEQUENCE</scope>
</reference>
<evidence type="ECO:0000259" key="1">
    <source>
        <dbReference type="PROSITE" id="PS51848"/>
    </source>
</evidence>
<sequence length="224" mass="25950">ELEEDLRLPQKVERRSRRRSKEEQLKRLHRAQVIQTWSDVLVQTWSGSGLMFWSVVPDGPEEHTQTDDPEDWNQELVAHLRGCPPAEVSITVVERQDLQPAAGLCAGLDPPALMQYWFRLAQQKNALLQRESSCCRSLRRHHSQVLLSFSARELELEDQQRSLQQELRGRMTVDAPLVTSADRLKDEGQLLEERLILEEMLEVVEQRDALVSLLEAPTEQERQE</sequence>
<dbReference type="PANTHER" id="PTHR23167:SF54">
    <property type="entry name" value="[F-ACTIN]-MONOOXYGENASE MICAL"/>
    <property type="match status" value="1"/>
</dbReference>
<organism evidence="2">
    <name type="scientific">Tetraodon nigroviridis</name>
    <name type="common">Spotted green pufferfish</name>
    <name type="synonym">Chelonodon nigroviridis</name>
    <dbReference type="NCBI Taxonomy" id="99883"/>
    <lineage>
        <taxon>Eukaryota</taxon>
        <taxon>Metazoa</taxon>
        <taxon>Chordata</taxon>
        <taxon>Craniata</taxon>
        <taxon>Vertebrata</taxon>
        <taxon>Euteleostomi</taxon>
        <taxon>Actinopterygii</taxon>
        <taxon>Neopterygii</taxon>
        <taxon>Teleostei</taxon>
        <taxon>Neoteleostei</taxon>
        <taxon>Acanthomorphata</taxon>
        <taxon>Eupercaria</taxon>
        <taxon>Tetraodontiformes</taxon>
        <taxon>Tetradontoidea</taxon>
        <taxon>Tetraodontidae</taxon>
        <taxon>Tetraodon</taxon>
    </lineage>
</organism>
<name>Q4T8V8_TETNG</name>
<accession>Q4T8V8</accession>
<comment type="caution">
    <text evidence="2">The sequence shown here is derived from an EMBL/GenBank/DDBJ whole genome shotgun (WGS) entry which is preliminary data.</text>
</comment>
<feature type="non-terminal residue" evidence="2">
    <location>
        <position position="1"/>
    </location>
</feature>
<dbReference type="SMART" id="SM01203">
    <property type="entry name" value="DUF3585"/>
    <property type="match status" value="1"/>
</dbReference>
<protein>
    <submittedName>
        <fullName evidence="2">(spotted green pufferfish) hypothetical protein</fullName>
    </submittedName>
</protein>
<dbReference type="InterPro" id="IPR022735">
    <property type="entry name" value="bMERB_dom"/>
</dbReference>
<dbReference type="Pfam" id="PF12130">
    <property type="entry name" value="bMERB_dom"/>
    <property type="match status" value="1"/>
</dbReference>
<gene>
    <name evidence="2" type="ORF">GSTENG00005051001</name>
</gene>
<proteinExistence type="predicted"/>
<dbReference type="AlphaFoldDB" id="Q4T8V8"/>
<dbReference type="PROSITE" id="PS51848">
    <property type="entry name" value="BMERB"/>
    <property type="match status" value="1"/>
</dbReference>
<dbReference type="EMBL" id="CAAE01007713">
    <property type="protein sequence ID" value="CAF90674.1"/>
    <property type="molecule type" value="Genomic_DNA"/>
</dbReference>